<dbReference type="Proteomes" id="UP000663879">
    <property type="component" value="Unassembled WGS sequence"/>
</dbReference>
<comment type="caution">
    <text evidence="2">The sequence shown here is derived from an EMBL/GenBank/DDBJ whole genome shotgun (WGS) entry which is preliminary data.</text>
</comment>
<organism evidence="2 3">
    <name type="scientific">Brachionus calyciflorus</name>
    <dbReference type="NCBI Taxonomy" id="104777"/>
    <lineage>
        <taxon>Eukaryota</taxon>
        <taxon>Metazoa</taxon>
        <taxon>Spiralia</taxon>
        <taxon>Gnathifera</taxon>
        <taxon>Rotifera</taxon>
        <taxon>Eurotatoria</taxon>
        <taxon>Monogononta</taxon>
        <taxon>Pseudotrocha</taxon>
        <taxon>Ploima</taxon>
        <taxon>Brachionidae</taxon>
        <taxon>Brachionus</taxon>
    </lineage>
</organism>
<gene>
    <name evidence="2" type="ORF">OXX778_LOCUS4233</name>
</gene>
<dbReference type="OrthoDB" id="4405280at2759"/>
<dbReference type="CDD" id="cd22823">
    <property type="entry name" value="Gal_Rha_Lectin"/>
    <property type="match status" value="1"/>
</dbReference>
<feature type="chain" id="PRO_5032443390" description="SUEL-type lectin domain-containing protein" evidence="1">
    <location>
        <begin position="22"/>
        <end position="193"/>
    </location>
</feature>
<reference evidence="2" key="1">
    <citation type="submission" date="2021-02" db="EMBL/GenBank/DDBJ databases">
        <authorList>
            <person name="Nowell W R."/>
        </authorList>
    </citation>
    <scope>NUCLEOTIDE SEQUENCE</scope>
    <source>
        <strain evidence="2">Ploen Becks lab</strain>
    </source>
</reference>
<evidence type="ECO:0000256" key="1">
    <source>
        <dbReference type="SAM" id="SignalP"/>
    </source>
</evidence>
<evidence type="ECO:0000313" key="2">
    <source>
        <dbReference type="EMBL" id="CAF0757155.1"/>
    </source>
</evidence>
<protein>
    <recommendedName>
        <fullName evidence="4">SUEL-type lectin domain-containing protein</fullName>
    </recommendedName>
</protein>
<accession>A0A813PXL6</accession>
<evidence type="ECO:0000313" key="3">
    <source>
        <dbReference type="Proteomes" id="UP000663879"/>
    </source>
</evidence>
<keyword evidence="3" id="KW-1185">Reference proteome</keyword>
<name>A0A813PXL6_9BILA</name>
<evidence type="ECO:0008006" key="4">
    <source>
        <dbReference type="Google" id="ProtNLM"/>
    </source>
</evidence>
<dbReference type="AlphaFoldDB" id="A0A813PXL6"/>
<keyword evidence="1" id="KW-0732">Signal</keyword>
<dbReference type="EMBL" id="CAJNOC010000407">
    <property type="protein sequence ID" value="CAF0757155.1"/>
    <property type="molecule type" value="Genomic_DNA"/>
</dbReference>
<sequence length="193" mass="22625">MSLKIIFVLFISCNYVDFTQSEFVVPSLLESKIVTRTFCQDSRMELKNNKLNHEKSPYLQCINKAHIKISSSELKLSDQKNCPFQYLKQSNPVNCTGPIFGNNDVTSVLKKMCDGKEKCSFNFDQLPILLCIDDNYDVFEMPFEFTLIKVSYECVTPRRRMRPFTNRRYDHKFNARLTNPLKTLSFNKILQNF</sequence>
<proteinExistence type="predicted"/>
<dbReference type="Gene3D" id="2.60.120.740">
    <property type="match status" value="1"/>
</dbReference>
<dbReference type="InterPro" id="IPR043159">
    <property type="entry name" value="Lectin_gal-bd_sf"/>
</dbReference>
<feature type="signal peptide" evidence="1">
    <location>
        <begin position="1"/>
        <end position="21"/>
    </location>
</feature>